<evidence type="ECO:0000256" key="1">
    <source>
        <dbReference type="SAM" id="MobiDB-lite"/>
    </source>
</evidence>
<dbReference type="AlphaFoldDB" id="A0A2Z3H0S0"/>
<dbReference type="Proteomes" id="UP000245802">
    <property type="component" value="Chromosome"/>
</dbReference>
<proteinExistence type="predicted"/>
<gene>
    <name evidence="2" type="ORF">C1280_27465</name>
</gene>
<feature type="region of interest" description="Disordered" evidence="1">
    <location>
        <begin position="121"/>
        <end position="156"/>
    </location>
</feature>
<dbReference type="OrthoDB" id="8481627at2"/>
<dbReference type="KEGG" id="gog:C1280_27465"/>
<accession>A0A2Z3H0S0</accession>
<feature type="compositionally biased region" description="Basic residues" evidence="1">
    <location>
        <begin position="125"/>
        <end position="143"/>
    </location>
</feature>
<sequence length="156" mass="16900">MRITRPRASSTHKRPNPALHLTPPADSGLTASCIMAVQVSFMFGERGTGGAMAGKLMKRDAIIDLVKSEHRTNARRRREGLTRHPVVGIVCGCTLPDCGGWHAIVTERTIPTEAEADATLATKQAARKASKRARKATVVRKWRKPAEPDTAPDPTA</sequence>
<keyword evidence="3" id="KW-1185">Reference proteome</keyword>
<name>A0A2Z3H0S0_9BACT</name>
<dbReference type="EMBL" id="CP025958">
    <property type="protein sequence ID" value="AWM40369.1"/>
    <property type="molecule type" value="Genomic_DNA"/>
</dbReference>
<protein>
    <submittedName>
        <fullName evidence="2">Uncharacterized protein</fullName>
    </submittedName>
</protein>
<reference evidence="2 3" key="1">
    <citation type="submission" date="2018-01" db="EMBL/GenBank/DDBJ databases">
        <title>G. obscuriglobus.</title>
        <authorList>
            <person name="Franke J."/>
            <person name="Blomberg W."/>
            <person name="Selmecki A."/>
        </authorList>
    </citation>
    <scope>NUCLEOTIDE SEQUENCE [LARGE SCALE GENOMIC DNA]</scope>
    <source>
        <strain evidence="2 3">DSM 5831</strain>
    </source>
</reference>
<feature type="region of interest" description="Disordered" evidence="1">
    <location>
        <begin position="1"/>
        <end position="23"/>
    </location>
</feature>
<evidence type="ECO:0000313" key="3">
    <source>
        <dbReference type="Proteomes" id="UP000245802"/>
    </source>
</evidence>
<organism evidence="2 3">
    <name type="scientific">Gemmata obscuriglobus</name>
    <dbReference type="NCBI Taxonomy" id="114"/>
    <lineage>
        <taxon>Bacteria</taxon>
        <taxon>Pseudomonadati</taxon>
        <taxon>Planctomycetota</taxon>
        <taxon>Planctomycetia</taxon>
        <taxon>Gemmatales</taxon>
        <taxon>Gemmataceae</taxon>
        <taxon>Gemmata</taxon>
    </lineage>
</organism>
<evidence type="ECO:0000313" key="2">
    <source>
        <dbReference type="EMBL" id="AWM40369.1"/>
    </source>
</evidence>